<dbReference type="RefSeq" id="WP_013842501.1">
    <property type="nucleotide sequence ID" value="NC_015589.1"/>
</dbReference>
<dbReference type="KEGG" id="dru:Desru_2514"/>
<sequence>MRQLTPSEILSLREMLQMESNAMAKGKATLPLITDNDLRRTAESSIEAMDARVKGLQQFIAENNILRTEGVQ</sequence>
<proteinExistence type="predicted"/>
<gene>
    <name evidence="1" type="ordered locus">Desru_2514</name>
</gene>
<reference evidence="1 2" key="2">
    <citation type="journal article" date="2012" name="Stand. Genomic Sci.">
        <title>Complete genome sequence of the sulfate-reducing firmicute Desulfotomaculum ruminis type strain (DL(T)).</title>
        <authorList>
            <person name="Spring S."/>
            <person name="Visser M."/>
            <person name="Lu M."/>
            <person name="Copeland A."/>
            <person name="Lapidus A."/>
            <person name="Lucas S."/>
            <person name="Cheng J.F."/>
            <person name="Han C."/>
            <person name="Tapia R."/>
            <person name="Goodwin L.A."/>
            <person name="Pitluck S."/>
            <person name="Ivanova N."/>
            <person name="Land M."/>
            <person name="Hauser L."/>
            <person name="Larimer F."/>
            <person name="Rohde M."/>
            <person name="Goker M."/>
            <person name="Detter J.C."/>
            <person name="Kyrpides N.C."/>
            <person name="Woyke T."/>
            <person name="Schaap P.J."/>
            <person name="Plugge C.M."/>
            <person name="Muyzer G."/>
            <person name="Kuever J."/>
            <person name="Pereira I.A."/>
            <person name="Parshina S.N."/>
            <person name="Bernier-Latmani R."/>
            <person name="Stams A.J."/>
            <person name="Klenk H.P."/>
        </authorList>
    </citation>
    <scope>NUCLEOTIDE SEQUENCE [LARGE SCALE GENOMIC DNA]</scope>
    <source>
        <strain evidence="2">ATCC 23193 / DSM 2154 / NCIB 8452 / DL</strain>
    </source>
</reference>
<name>F6DP26_DESRL</name>
<evidence type="ECO:0000313" key="1">
    <source>
        <dbReference type="EMBL" id="AEG60745.1"/>
    </source>
</evidence>
<protein>
    <submittedName>
        <fullName evidence="1">Uncharacterized protein</fullName>
    </submittedName>
</protein>
<dbReference type="eggNOG" id="ENOG5033AWA">
    <property type="taxonomic scope" value="Bacteria"/>
</dbReference>
<accession>F6DP26</accession>
<dbReference type="EMBL" id="CP002780">
    <property type="protein sequence ID" value="AEG60745.1"/>
    <property type="molecule type" value="Genomic_DNA"/>
</dbReference>
<dbReference type="AlphaFoldDB" id="F6DP26"/>
<organism evidence="1 2">
    <name type="scientific">Desulforamulus ruminis (strain ATCC 23193 / DSM 2154 / NCIMB 8452 / DL)</name>
    <name type="common">Desulfotomaculum ruminis</name>
    <dbReference type="NCBI Taxonomy" id="696281"/>
    <lineage>
        <taxon>Bacteria</taxon>
        <taxon>Bacillati</taxon>
        <taxon>Bacillota</taxon>
        <taxon>Clostridia</taxon>
        <taxon>Eubacteriales</taxon>
        <taxon>Peptococcaceae</taxon>
        <taxon>Desulforamulus</taxon>
    </lineage>
</organism>
<dbReference type="OrthoDB" id="1683748at2"/>
<evidence type="ECO:0000313" key="2">
    <source>
        <dbReference type="Proteomes" id="UP000009234"/>
    </source>
</evidence>
<dbReference type="HOGENOM" id="CLU_201678_0_0_9"/>
<reference evidence="2" key="1">
    <citation type="submission" date="2011-05" db="EMBL/GenBank/DDBJ databases">
        <title>Complete sequence of Desulfotomaculum ruminis DSM 2154.</title>
        <authorList>
            <person name="Lucas S."/>
            <person name="Copeland A."/>
            <person name="Lapidus A."/>
            <person name="Cheng J.-F."/>
            <person name="Goodwin L."/>
            <person name="Pitluck S."/>
            <person name="Lu M."/>
            <person name="Detter J.C."/>
            <person name="Han C."/>
            <person name="Tapia R."/>
            <person name="Land M."/>
            <person name="Hauser L."/>
            <person name="Kyrpides N."/>
            <person name="Ivanova N."/>
            <person name="Mikhailova N."/>
            <person name="Pagani I."/>
            <person name="Stams A.J.M."/>
            <person name="Plugge C.M."/>
            <person name="Muyzer G."/>
            <person name="Kuever J."/>
            <person name="Parshina S.N."/>
            <person name="Ivanova A.E."/>
            <person name="Nazina T.N."/>
            <person name="Brambilla E."/>
            <person name="Spring S."/>
            <person name="Klenk H.-P."/>
            <person name="Woyke T."/>
        </authorList>
    </citation>
    <scope>NUCLEOTIDE SEQUENCE [LARGE SCALE GENOMIC DNA]</scope>
    <source>
        <strain evidence="2">ATCC 23193 / DSM 2154 / NCIB 8452 / DL</strain>
    </source>
</reference>
<dbReference type="Proteomes" id="UP000009234">
    <property type="component" value="Chromosome"/>
</dbReference>
<keyword evidence="2" id="KW-1185">Reference proteome</keyword>